<accession>A0AAV9KS77</accession>
<comment type="caution">
    <text evidence="1">The sequence shown here is derived from an EMBL/GenBank/DDBJ whole genome shotgun (WGS) entry which is preliminary data.</text>
</comment>
<evidence type="ECO:0000313" key="2">
    <source>
        <dbReference type="Proteomes" id="UP001311915"/>
    </source>
</evidence>
<dbReference type="Proteomes" id="UP001311915">
    <property type="component" value="Unassembled WGS sequence"/>
</dbReference>
<proteinExistence type="predicted"/>
<organism evidence="1 2">
    <name type="scientific">Solanum pinnatisectum</name>
    <name type="common">tansyleaf nightshade</name>
    <dbReference type="NCBI Taxonomy" id="50273"/>
    <lineage>
        <taxon>Eukaryota</taxon>
        <taxon>Viridiplantae</taxon>
        <taxon>Streptophyta</taxon>
        <taxon>Embryophyta</taxon>
        <taxon>Tracheophyta</taxon>
        <taxon>Spermatophyta</taxon>
        <taxon>Magnoliopsida</taxon>
        <taxon>eudicotyledons</taxon>
        <taxon>Gunneridae</taxon>
        <taxon>Pentapetalae</taxon>
        <taxon>asterids</taxon>
        <taxon>lamiids</taxon>
        <taxon>Solanales</taxon>
        <taxon>Solanaceae</taxon>
        <taxon>Solanoideae</taxon>
        <taxon>Solaneae</taxon>
        <taxon>Solanum</taxon>
    </lineage>
</organism>
<reference evidence="1 2" key="1">
    <citation type="submission" date="2023-10" db="EMBL/GenBank/DDBJ databases">
        <title>Genome-Wide Identification Analysis in wild type Solanum Pinnatisectum Reveals Some Genes Defensing Phytophthora Infestans.</title>
        <authorList>
            <person name="Sun C."/>
        </authorList>
    </citation>
    <scope>NUCLEOTIDE SEQUENCE [LARGE SCALE GENOMIC DNA]</scope>
    <source>
        <strain evidence="1">LQN</strain>
        <tissue evidence="1">Leaf</tissue>
    </source>
</reference>
<keyword evidence="2" id="KW-1185">Reference proteome</keyword>
<gene>
    <name evidence="1" type="ORF">R3W88_014629</name>
</gene>
<evidence type="ECO:0008006" key="3">
    <source>
        <dbReference type="Google" id="ProtNLM"/>
    </source>
</evidence>
<protein>
    <recommendedName>
        <fullName evidence="3">UBN2 domain-containing protein</fullName>
    </recommendedName>
</protein>
<sequence>MSHFNPLSFILNHYKLECPNYMDWKRNLDIVLTSEGFKYDFVEECSIKPADATDEEIKIYEKWVKTNEMARCYILTSISNVLQHEHYYLNELEILGTTIDKESKVEMILQTLPDSFHQFRLNYNMNKMDLCLAKLLNELTTGESIIKQKTPHSVAYIVGKPIASSSKSAKAQKKKKKSCKVVAPGGATGGVVSLRASVTTPSSLVTTRGNALTIKLK</sequence>
<dbReference type="AlphaFoldDB" id="A0AAV9KS77"/>
<name>A0AAV9KS77_9SOLN</name>
<evidence type="ECO:0000313" key="1">
    <source>
        <dbReference type="EMBL" id="KAK4716291.1"/>
    </source>
</evidence>
<dbReference type="EMBL" id="JAWPEI010000009">
    <property type="protein sequence ID" value="KAK4716291.1"/>
    <property type="molecule type" value="Genomic_DNA"/>
</dbReference>